<evidence type="ECO:0000256" key="1">
    <source>
        <dbReference type="SAM" id="Coils"/>
    </source>
</evidence>
<organism evidence="2 3">
    <name type="scientific">Proteus myxofaciens ATCC 19692</name>
    <dbReference type="NCBI Taxonomy" id="1354337"/>
    <lineage>
        <taxon>Bacteria</taxon>
        <taxon>Pseudomonadati</taxon>
        <taxon>Pseudomonadota</taxon>
        <taxon>Gammaproteobacteria</taxon>
        <taxon>Enterobacterales</taxon>
        <taxon>Morganellaceae</taxon>
        <taxon>Proteus</taxon>
    </lineage>
</organism>
<dbReference type="AlphaFoldDB" id="A0A198GBQ1"/>
<keyword evidence="3" id="KW-1185">Reference proteome</keyword>
<protein>
    <submittedName>
        <fullName evidence="2">Uncharacterized protein</fullName>
    </submittedName>
</protein>
<reference evidence="2 3" key="1">
    <citation type="submission" date="2016-04" db="EMBL/GenBank/DDBJ databases">
        <title>ATOL: Assembling a taxonomically balanced genome-scale reconstruction of the evolutionary history of the Enterobacteriaceae.</title>
        <authorList>
            <person name="Plunkett G.III."/>
            <person name="Neeno-Eckwall E.C."/>
            <person name="Glasner J.D."/>
            <person name="Perna N.T."/>
        </authorList>
    </citation>
    <scope>NUCLEOTIDE SEQUENCE [LARGE SCALE GENOMIC DNA]</scope>
    <source>
        <strain evidence="2 3">ATCC 19692</strain>
    </source>
</reference>
<evidence type="ECO:0000313" key="2">
    <source>
        <dbReference type="EMBL" id="OAT34857.1"/>
    </source>
</evidence>
<accession>A0A198GBQ1</accession>
<sequence length="92" mass="10093">MSNQENMLMMDGNGVMKDSNGNVIAKAVVIKSALISSAPSMEDLVKRIEALEKQLADMQKATSCEKEKLLKLYECKTGVDEAFFNSQTTVSD</sequence>
<gene>
    <name evidence="2" type="ORF">M983_0820</name>
</gene>
<comment type="caution">
    <text evidence="2">The sequence shown here is derived from an EMBL/GenBank/DDBJ whole genome shotgun (WGS) entry which is preliminary data.</text>
</comment>
<keyword evidence="1" id="KW-0175">Coiled coil</keyword>
<feature type="coiled-coil region" evidence="1">
    <location>
        <begin position="41"/>
        <end position="68"/>
    </location>
</feature>
<proteinExistence type="predicted"/>
<dbReference type="RefSeq" id="WP_066747457.1">
    <property type="nucleotide sequence ID" value="NZ_LXEN01000038.1"/>
</dbReference>
<evidence type="ECO:0000313" key="3">
    <source>
        <dbReference type="Proteomes" id="UP000094023"/>
    </source>
</evidence>
<dbReference type="STRING" id="1354337.M983_0820"/>
<dbReference type="EMBL" id="LXEN01000038">
    <property type="protein sequence ID" value="OAT34857.1"/>
    <property type="molecule type" value="Genomic_DNA"/>
</dbReference>
<name>A0A198GBQ1_9GAMM</name>
<dbReference type="Proteomes" id="UP000094023">
    <property type="component" value="Unassembled WGS sequence"/>
</dbReference>
<dbReference type="OrthoDB" id="6466642at2"/>